<evidence type="ECO:0000259" key="2">
    <source>
        <dbReference type="PROSITE" id="PS50110"/>
    </source>
</evidence>
<feature type="domain" description="Response regulatory" evidence="2">
    <location>
        <begin position="5"/>
        <end position="130"/>
    </location>
</feature>
<protein>
    <submittedName>
        <fullName evidence="3">Response regulator</fullName>
    </submittedName>
</protein>
<dbReference type="Proteomes" id="UP000798602">
    <property type="component" value="Unassembled WGS sequence"/>
</dbReference>
<proteinExistence type="predicted"/>
<evidence type="ECO:0000256" key="1">
    <source>
        <dbReference type="PROSITE-ProRule" id="PRU00169"/>
    </source>
</evidence>
<organism evidence="3 4">
    <name type="scientific">Flavobacterium ichthyis</name>
    <dbReference type="NCBI Taxonomy" id="2698827"/>
    <lineage>
        <taxon>Bacteria</taxon>
        <taxon>Pseudomonadati</taxon>
        <taxon>Bacteroidota</taxon>
        <taxon>Flavobacteriia</taxon>
        <taxon>Flavobacteriales</taxon>
        <taxon>Flavobacteriaceae</taxon>
        <taxon>Flavobacterium</taxon>
    </lineage>
</organism>
<feature type="modified residue" description="4-aspartylphosphate" evidence="1">
    <location>
        <position position="63"/>
    </location>
</feature>
<dbReference type="SUPFAM" id="SSF52172">
    <property type="entry name" value="CheY-like"/>
    <property type="match status" value="1"/>
</dbReference>
<accession>A0ABW9Z6E9</accession>
<name>A0ABW9Z6E9_9FLAO</name>
<dbReference type="InterPro" id="IPR001789">
    <property type="entry name" value="Sig_transdc_resp-reg_receiver"/>
</dbReference>
<dbReference type="PROSITE" id="PS50110">
    <property type="entry name" value="RESPONSE_REGULATORY"/>
    <property type="match status" value="1"/>
</dbReference>
<evidence type="ECO:0000313" key="3">
    <source>
        <dbReference type="EMBL" id="NBL64147.1"/>
    </source>
</evidence>
<dbReference type="CDD" id="cd17557">
    <property type="entry name" value="REC_Rcp-like"/>
    <property type="match status" value="1"/>
</dbReference>
<dbReference type="EMBL" id="JAABLM010000002">
    <property type="protein sequence ID" value="NBL64147.1"/>
    <property type="molecule type" value="Genomic_DNA"/>
</dbReference>
<dbReference type="PANTHER" id="PTHR44520">
    <property type="entry name" value="RESPONSE REGULATOR RCP1-RELATED"/>
    <property type="match status" value="1"/>
</dbReference>
<dbReference type="Pfam" id="PF00072">
    <property type="entry name" value="Response_reg"/>
    <property type="match status" value="1"/>
</dbReference>
<dbReference type="RefSeq" id="WP_166535963.1">
    <property type="nucleotide sequence ID" value="NZ_JAABLM010000002.1"/>
</dbReference>
<dbReference type="SMART" id="SM00448">
    <property type="entry name" value="REC"/>
    <property type="match status" value="1"/>
</dbReference>
<comment type="caution">
    <text evidence="3">The sequence shown here is derived from an EMBL/GenBank/DDBJ whole genome shotgun (WGS) entry which is preliminary data.</text>
</comment>
<keyword evidence="1" id="KW-0597">Phosphoprotein</keyword>
<sequence>MESVHILLVEDNEGDIVLTLDALREGRLDTEVSVVRDGWQALNFLEKKENHQFARTPDLIILDINLPKLSGHEVLAKIKMNPQIQHIPVIMLTTSSSDADIFKSYHHHVNCFITKPIESQKFLEVINSIEDFWISTVQLPKKTH</sequence>
<keyword evidence="4" id="KW-1185">Reference proteome</keyword>
<dbReference type="InterPro" id="IPR052893">
    <property type="entry name" value="TCS_response_regulator"/>
</dbReference>
<dbReference type="PANTHER" id="PTHR44520:SF2">
    <property type="entry name" value="RESPONSE REGULATOR RCP1"/>
    <property type="match status" value="1"/>
</dbReference>
<dbReference type="InterPro" id="IPR011006">
    <property type="entry name" value="CheY-like_superfamily"/>
</dbReference>
<reference evidence="4" key="1">
    <citation type="submission" date="2020-01" db="EMBL/GenBank/DDBJ databases">
        <title>Sphingomonas sp. strain CSW-10.</title>
        <authorList>
            <person name="Chen W.-M."/>
        </authorList>
    </citation>
    <scope>NUCLEOTIDE SEQUENCE [LARGE SCALE GENOMIC DNA]</scope>
    <source>
        <strain evidence="4">NST-5</strain>
    </source>
</reference>
<gene>
    <name evidence="3" type="ORF">GV828_02910</name>
</gene>
<dbReference type="Gene3D" id="3.40.50.2300">
    <property type="match status" value="1"/>
</dbReference>
<evidence type="ECO:0000313" key="4">
    <source>
        <dbReference type="Proteomes" id="UP000798602"/>
    </source>
</evidence>